<dbReference type="AlphaFoldDB" id="A0A9D1CTE6"/>
<keyword evidence="1" id="KW-0472">Membrane</keyword>
<feature type="transmembrane region" description="Helical" evidence="1">
    <location>
        <begin position="12"/>
        <end position="36"/>
    </location>
</feature>
<protein>
    <submittedName>
        <fullName evidence="2">YesL family protein</fullName>
    </submittedName>
</protein>
<proteinExistence type="predicted"/>
<accession>A0A9D1CTE6</accession>
<dbReference type="Proteomes" id="UP000824262">
    <property type="component" value="Unassembled WGS sequence"/>
</dbReference>
<feature type="transmembrane region" description="Helical" evidence="1">
    <location>
        <begin position="138"/>
        <end position="157"/>
    </location>
</feature>
<reference evidence="2" key="1">
    <citation type="submission" date="2020-10" db="EMBL/GenBank/DDBJ databases">
        <authorList>
            <person name="Gilroy R."/>
        </authorList>
    </citation>
    <scope>NUCLEOTIDE SEQUENCE</scope>
    <source>
        <strain evidence="2">ChiBcolR7-354</strain>
    </source>
</reference>
<evidence type="ECO:0000313" key="3">
    <source>
        <dbReference type="Proteomes" id="UP000824262"/>
    </source>
</evidence>
<dbReference type="EMBL" id="DVGA01000099">
    <property type="protein sequence ID" value="HIQ79373.1"/>
    <property type="molecule type" value="Genomic_DNA"/>
</dbReference>
<dbReference type="InterPro" id="IPR006938">
    <property type="entry name" value="DUF624"/>
</dbReference>
<keyword evidence="1" id="KW-1133">Transmembrane helix</keyword>
<reference evidence="2" key="2">
    <citation type="journal article" date="2021" name="PeerJ">
        <title>Extensive microbial diversity within the chicken gut microbiome revealed by metagenomics and culture.</title>
        <authorList>
            <person name="Gilroy R."/>
            <person name="Ravi A."/>
            <person name="Getino M."/>
            <person name="Pursley I."/>
            <person name="Horton D.L."/>
            <person name="Alikhan N.F."/>
            <person name="Baker D."/>
            <person name="Gharbi K."/>
            <person name="Hall N."/>
            <person name="Watson M."/>
            <person name="Adriaenssens E.M."/>
            <person name="Foster-Nyarko E."/>
            <person name="Jarju S."/>
            <person name="Secka A."/>
            <person name="Antonio M."/>
            <person name="Oren A."/>
            <person name="Chaudhuri R.R."/>
            <person name="La Ragione R."/>
            <person name="Hildebrand F."/>
            <person name="Pallen M.J."/>
        </authorList>
    </citation>
    <scope>NUCLEOTIDE SEQUENCE</scope>
    <source>
        <strain evidence="2">ChiBcolR7-354</strain>
    </source>
</reference>
<name>A0A9D1CTE6_9FIRM</name>
<sequence>MKKALTILSLGALAVLCALPVLTLGVSAASLYYVMAKCLRRGRGSPFQEFFRAFRQNLLTGLGLTVILALLLVVAYFSALYLVNSPLSVLVTAFYALTLALSLFFALATAALAFPALSRFKFKAGQLLGFSLRLIRRGAPRALVLMLITAAAAFAAYLFPPAALILAGPLAYCATFLAEPLLRSFTPEKDAFPEGTDTWFLE</sequence>
<comment type="caution">
    <text evidence="2">The sequence shown here is derived from an EMBL/GenBank/DDBJ whole genome shotgun (WGS) entry which is preliminary data.</text>
</comment>
<dbReference type="Pfam" id="PF04854">
    <property type="entry name" value="DUF624"/>
    <property type="match status" value="1"/>
</dbReference>
<gene>
    <name evidence="2" type="ORF">IAB77_08975</name>
</gene>
<feature type="transmembrane region" description="Helical" evidence="1">
    <location>
        <begin position="94"/>
        <end position="117"/>
    </location>
</feature>
<organism evidence="2 3">
    <name type="scientific">Candidatus Scatomorpha intestinavium</name>
    <dbReference type="NCBI Taxonomy" id="2840922"/>
    <lineage>
        <taxon>Bacteria</taxon>
        <taxon>Bacillati</taxon>
        <taxon>Bacillota</taxon>
        <taxon>Clostridia</taxon>
        <taxon>Eubacteriales</taxon>
        <taxon>Candidatus Scatomorpha</taxon>
    </lineage>
</organism>
<evidence type="ECO:0000313" key="2">
    <source>
        <dbReference type="EMBL" id="HIQ79373.1"/>
    </source>
</evidence>
<keyword evidence="1" id="KW-0812">Transmembrane</keyword>
<evidence type="ECO:0000256" key="1">
    <source>
        <dbReference type="SAM" id="Phobius"/>
    </source>
</evidence>
<feature type="transmembrane region" description="Helical" evidence="1">
    <location>
        <begin position="57"/>
        <end position="82"/>
    </location>
</feature>